<feature type="coiled-coil region" evidence="1">
    <location>
        <begin position="82"/>
        <end position="123"/>
    </location>
</feature>
<keyword evidence="1" id="KW-0175">Coiled coil</keyword>
<accession>A0A397JYQ4</accession>
<evidence type="ECO:0000313" key="3">
    <source>
        <dbReference type="EMBL" id="RHZ89973.1"/>
    </source>
</evidence>
<protein>
    <submittedName>
        <fullName evidence="3">Uncharacterized protein</fullName>
    </submittedName>
</protein>
<evidence type="ECO:0000256" key="1">
    <source>
        <dbReference type="SAM" id="Coils"/>
    </source>
</evidence>
<name>A0A397JYQ4_9GLOM</name>
<dbReference type="Proteomes" id="UP000266861">
    <property type="component" value="Unassembled WGS sequence"/>
</dbReference>
<keyword evidence="4" id="KW-1185">Reference proteome</keyword>
<organism evidence="3 4">
    <name type="scientific">Diversispora epigaea</name>
    <dbReference type="NCBI Taxonomy" id="1348612"/>
    <lineage>
        <taxon>Eukaryota</taxon>
        <taxon>Fungi</taxon>
        <taxon>Fungi incertae sedis</taxon>
        <taxon>Mucoromycota</taxon>
        <taxon>Glomeromycotina</taxon>
        <taxon>Glomeromycetes</taxon>
        <taxon>Diversisporales</taxon>
        <taxon>Diversisporaceae</taxon>
        <taxon>Diversispora</taxon>
    </lineage>
</organism>
<dbReference type="EMBL" id="PQFF01000007">
    <property type="protein sequence ID" value="RHZ89973.1"/>
    <property type="molecule type" value="Genomic_DNA"/>
</dbReference>
<dbReference type="AlphaFoldDB" id="A0A397JYQ4"/>
<comment type="caution">
    <text evidence="3">The sequence shown here is derived from an EMBL/GenBank/DDBJ whole genome shotgun (WGS) entry which is preliminary data.</text>
</comment>
<proteinExistence type="predicted"/>
<evidence type="ECO:0000313" key="4">
    <source>
        <dbReference type="Proteomes" id="UP000266861"/>
    </source>
</evidence>
<feature type="region of interest" description="Disordered" evidence="2">
    <location>
        <begin position="13"/>
        <end position="34"/>
    </location>
</feature>
<sequence>MSLSNISKARMFNNSLNSNSDNKNRNFSYNENINNNDDNRDNIEIIFEQVFKSRLFENKEINKLIPSLIDRMRIHNKYNNLVSELKNKNIKIKIKNAKLKHDKEEVEIENIKLKQDLDEFKKITRV</sequence>
<evidence type="ECO:0000256" key="2">
    <source>
        <dbReference type="SAM" id="MobiDB-lite"/>
    </source>
</evidence>
<reference evidence="3 4" key="1">
    <citation type="submission" date="2018-08" db="EMBL/GenBank/DDBJ databases">
        <title>Genome and evolution of the arbuscular mycorrhizal fungus Diversispora epigaea (formerly Glomus versiforme) and its bacterial endosymbionts.</title>
        <authorList>
            <person name="Sun X."/>
            <person name="Fei Z."/>
            <person name="Harrison M."/>
        </authorList>
    </citation>
    <scope>NUCLEOTIDE SEQUENCE [LARGE SCALE GENOMIC DNA]</scope>
    <source>
        <strain evidence="3 4">IT104</strain>
    </source>
</reference>
<gene>
    <name evidence="3" type="ORF">Glove_9g110</name>
</gene>